<feature type="compositionally biased region" description="Low complexity" evidence="1">
    <location>
        <begin position="466"/>
        <end position="480"/>
    </location>
</feature>
<feature type="region of interest" description="Disordered" evidence="1">
    <location>
        <begin position="935"/>
        <end position="1011"/>
    </location>
</feature>
<feature type="compositionally biased region" description="Polar residues" evidence="1">
    <location>
        <begin position="12"/>
        <end position="22"/>
    </location>
</feature>
<feature type="region of interest" description="Disordered" evidence="1">
    <location>
        <begin position="1"/>
        <end position="72"/>
    </location>
</feature>
<sequence>MSPYLKGAGNYPRSSNSSTPPESQDRSRSDLALNTNTAQSEPIDSTDTDGVSNEGGDETAVPSLVNSADNVAGGSILQRSRSDYALNSYASNVVVTSDGSNGAITVQGGSNGESSNQDTFNGEAPRDKGKGRALAPDPSDDASSSSSSSSSDMPRNKGKAPVRDSTSSDSSGSDSSDSDASNGRSKALARRSEDLVTTDAATGRVNINFEDPSVLLPSPLPIRRKGGIPTAGGVVVGGGEQAKRLTSANIDRSESSNRLDVGPGLDGSNEATFARAQRLHGQKQVKKSTLERLEDLAAVVGSDVIGHGDSFMSPAEKAEFYKFHIQGKERALPNHRHEAKLLEMRGSKREFLPDGERPYKVAKPKTSSIPGETLRRIQGNPPPGSQPVVAESSATAQKHQQRLLSPSNLGVLPEPSPGGTPDAQVDDPLGNTARVTQEADDPIASDTARGPFDRAAQQLQDFANRPQNESSSQPEAQPESILRPPRNASDHLESLGHPRNVDFAPRPHVQDDEAFYRAVPEGPNWSWHVNNPPTSREMLRRASNPIVQASEYLQPSRARRRSSFGWRILSDVFNMNNGESSRARQRTPLVVETHRNTSVNGRMRLTASFATAPRTVTQQADGMPSPQVTGQQSTQDDSNAVASEGSTEQANALPSPQAAGRQMSDPVSPGATLQTLALVTSSEPAAQQAADAQPLQPMGRLTIQTSTNAATLGATAQTAELPWTSVPTSQRANDASFPRAAGRQMSEPVSPGGTLQRADLTTSSSPTAQQATDVRRPQSPSQLTVQTNNNAVTPGTMIQTANPPTSSVATIRQNNAVPPPQAISRQMSEPTSPRGTRQMSEVILPGASQQLGPPPRTTGYTSIGEQYVPRLHALPNYENLRPRTQGGAGPSGSPLTPIDGAAVGTLPSDWSGEPSSLRRPDESIDVHDWAWRATQGEDDMLNRPAGSAPAYTVPGESDMTVTSAGPAPAETTQDDDDMQILPAPVQPNDDMEISPSDSASQAPRTGASAGPATQIDALTASEIETLYDQPPLTDRSNRIHDEGDNPNPPLTAAERRSRYTLWVRHREFVLRNAAPAANSRRRSSLWDRARDSIVALPKRTAEKVKKMGNRGGAAAGNANPPAPPASS</sequence>
<evidence type="ECO:0000313" key="2">
    <source>
        <dbReference type="EMBL" id="SMQ47498.1"/>
    </source>
</evidence>
<keyword evidence="3" id="KW-1185">Reference proteome</keyword>
<evidence type="ECO:0000313" key="3">
    <source>
        <dbReference type="Proteomes" id="UP000215127"/>
    </source>
</evidence>
<feature type="compositionally biased region" description="Polar residues" evidence="1">
    <location>
        <begin position="95"/>
        <end position="120"/>
    </location>
</feature>
<protein>
    <submittedName>
        <fullName evidence="2">Uncharacterized protein</fullName>
    </submittedName>
</protein>
<feature type="compositionally biased region" description="Basic and acidic residues" evidence="1">
    <location>
        <begin position="488"/>
        <end position="500"/>
    </location>
</feature>
<feature type="compositionally biased region" description="Low complexity" evidence="1">
    <location>
        <begin position="761"/>
        <end position="772"/>
    </location>
</feature>
<gene>
    <name evidence="2" type="ORF">ZT3D7_G2646</name>
</gene>
<proteinExistence type="predicted"/>
<feature type="compositionally biased region" description="Polar residues" evidence="1">
    <location>
        <begin position="615"/>
        <end position="654"/>
    </location>
</feature>
<feature type="compositionally biased region" description="Polar residues" evidence="1">
    <location>
        <begin position="392"/>
        <end position="408"/>
    </location>
</feature>
<feature type="compositionally biased region" description="Polar residues" evidence="1">
    <location>
        <begin position="32"/>
        <end position="51"/>
    </location>
</feature>
<dbReference type="Proteomes" id="UP000215127">
    <property type="component" value="Chromosome 2"/>
</dbReference>
<feature type="region of interest" description="Disordered" evidence="1">
    <location>
        <begin position="1097"/>
        <end position="1127"/>
    </location>
</feature>
<feature type="region of interest" description="Disordered" evidence="1">
    <location>
        <begin position="95"/>
        <end position="270"/>
    </location>
</feature>
<feature type="region of interest" description="Disordered" evidence="1">
    <location>
        <begin position="1026"/>
        <end position="1053"/>
    </location>
</feature>
<dbReference type="EMBL" id="LT853693">
    <property type="protein sequence ID" value="SMQ47498.1"/>
    <property type="molecule type" value="Genomic_DNA"/>
</dbReference>
<feature type="region of interest" description="Disordered" evidence="1">
    <location>
        <begin position="343"/>
        <end position="506"/>
    </location>
</feature>
<feature type="region of interest" description="Disordered" evidence="1">
    <location>
        <begin position="615"/>
        <end position="669"/>
    </location>
</feature>
<feature type="compositionally biased region" description="Low complexity" evidence="1">
    <location>
        <begin position="164"/>
        <end position="181"/>
    </location>
</feature>
<dbReference type="AlphaFoldDB" id="A0A1X7RJB2"/>
<evidence type="ECO:0000256" key="1">
    <source>
        <dbReference type="SAM" id="MobiDB-lite"/>
    </source>
</evidence>
<accession>A0A1X7RJB2</accession>
<feature type="compositionally biased region" description="Low complexity" evidence="1">
    <location>
        <begin position="135"/>
        <end position="152"/>
    </location>
</feature>
<organism evidence="2 3">
    <name type="scientific">Zymoseptoria tritici (strain ST99CH_3D7)</name>
    <dbReference type="NCBI Taxonomy" id="1276538"/>
    <lineage>
        <taxon>Eukaryota</taxon>
        <taxon>Fungi</taxon>
        <taxon>Dikarya</taxon>
        <taxon>Ascomycota</taxon>
        <taxon>Pezizomycotina</taxon>
        <taxon>Dothideomycetes</taxon>
        <taxon>Dothideomycetidae</taxon>
        <taxon>Mycosphaerellales</taxon>
        <taxon>Mycosphaerellaceae</taxon>
        <taxon>Zymoseptoria</taxon>
    </lineage>
</organism>
<feature type="region of interest" description="Disordered" evidence="1">
    <location>
        <begin position="721"/>
        <end position="785"/>
    </location>
</feature>
<feature type="compositionally biased region" description="Basic and acidic residues" evidence="1">
    <location>
        <begin position="343"/>
        <end position="359"/>
    </location>
</feature>
<name>A0A1X7RJB2_ZYMT9</name>
<reference evidence="2 3" key="1">
    <citation type="submission" date="2016-06" db="EMBL/GenBank/DDBJ databases">
        <authorList>
            <person name="Kjaerup R.B."/>
            <person name="Dalgaard T.S."/>
            <person name="Juul-Madsen H.R."/>
        </authorList>
    </citation>
    <scope>NUCLEOTIDE SEQUENCE [LARGE SCALE GENOMIC DNA]</scope>
</reference>